<feature type="compositionally biased region" description="Polar residues" evidence="6">
    <location>
        <begin position="204"/>
        <end position="215"/>
    </location>
</feature>
<evidence type="ECO:0000256" key="4">
    <source>
        <dbReference type="ARBA" id="ARBA00021397"/>
    </source>
</evidence>
<accession>A0AA43QEN6</accession>
<evidence type="ECO:0000256" key="1">
    <source>
        <dbReference type="ARBA" id="ARBA00003594"/>
    </source>
</evidence>
<dbReference type="Pfam" id="PF12634">
    <property type="entry name" value="Inp1"/>
    <property type="match status" value="1"/>
</dbReference>
<evidence type="ECO:0000256" key="6">
    <source>
        <dbReference type="SAM" id="MobiDB-lite"/>
    </source>
</evidence>
<keyword evidence="8" id="KW-1185">Reference proteome</keyword>
<proteinExistence type="inferred from homology"/>
<dbReference type="GO" id="GO:0005780">
    <property type="term" value="C:extrinsic component of intraperoxisomal membrane"/>
    <property type="evidence" value="ECO:0007669"/>
    <property type="project" value="InterPro"/>
</dbReference>
<comment type="function">
    <text evidence="1">Required for peroxisome inheritance.</text>
</comment>
<feature type="compositionally biased region" description="Basic and acidic residues" evidence="6">
    <location>
        <begin position="280"/>
        <end position="300"/>
    </location>
</feature>
<comment type="subcellular location">
    <subcellularLocation>
        <location evidence="2">Peroxisome membrane</location>
        <topology evidence="2">Peripheral membrane protein</topology>
    </subcellularLocation>
</comment>
<feature type="compositionally biased region" description="Polar residues" evidence="6">
    <location>
        <begin position="394"/>
        <end position="410"/>
    </location>
</feature>
<dbReference type="EMBL" id="JAPUFD010000001">
    <property type="protein sequence ID" value="MDI1485202.1"/>
    <property type="molecule type" value="Genomic_DNA"/>
</dbReference>
<protein>
    <recommendedName>
        <fullName evidence="4">Inheritance of peroxisomes protein 1</fullName>
    </recommendedName>
</protein>
<evidence type="ECO:0000313" key="7">
    <source>
        <dbReference type="EMBL" id="MDI1485202.1"/>
    </source>
</evidence>
<evidence type="ECO:0000256" key="3">
    <source>
        <dbReference type="ARBA" id="ARBA00010707"/>
    </source>
</evidence>
<feature type="compositionally biased region" description="Basic and acidic residues" evidence="6">
    <location>
        <begin position="380"/>
        <end position="392"/>
    </location>
</feature>
<organism evidence="7 8">
    <name type="scientific">Ramalina farinacea</name>
    <dbReference type="NCBI Taxonomy" id="258253"/>
    <lineage>
        <taxon>Eukaryota</taxon>
        <taxon>Fungi</taxon>
        <taxon>Dikarya</taxon>
        <taxon>Ascomycota</taxon>
        <taxon>Pezizomycotina</taxon>
        <taxon>Lecanoromycetes</taxon>
        <taxon>OSLEUM clade</taxon>
        <taxon>Lecanoromycetidae</taxon>
        <taxon>Lecanorales</taxon>
        <taxon>Lecanorineae</taxon>
        <taxon>Ramalinaceae</taxon>
        <taxon>Ramalina</taxon>
    </lineage>
</organism>
<gene>
    <name evidence="7" type="ORF">OHK93_000339</name>
</gene>
<dbReference type="InterPro" id="IPR024758">
    <property type="entry name" value="Inp1"/>
</dbReference>
<reference evidence="7" key="1">
    <citation type="journal article" date="2023" name="Genome Biol. Evol.">
        <title>First Whole Genome Sequence and Flow Cytometry Genome Size Data for the Lichen-Forming Fungus Ramalina farinacea (Ascomycota).</title>
        <authorList>
            <person name="Llewellyn T."/>
            <person name="Mian S."/>
            <person name="Hill R."/>
            <person name="Leitch I.J."/>
            <person name="Gaya E."/>
        </authorList>
    </citation>
    <scope>NUCLEOTIDE SEQUENCE</scope>
    <source>
        <strain evidence="7">LIQ254RAFAR</strain>
    </source>
</reference>
<feature type="compositionally biased region" description="Low complexity" evidence="6">
    <location>
        <begin position="343"/>
        <end position="360"/>
    </location>
</feature>
<comment type="caution">
    <text evidence="7">The sequence shown here is derived from an EMBL/GenBank/DDBJ whole genome shotgun (WGS) entry which is preliminary data.</text>
</comment>
<feature type="region of interest" description="Disordered" evidence="6">
    <location>
        <begin position="189"/>
        <end position="442"/>
    </location>
</feature>
<dbReference type="AlphaFoldDB" id="A0AA43QEN6"/>
<evidence type="ECO:0000256" key="2">
    <source>
        <dbReference type="ARBA" id="ARBA00004421"/>
    </source>
</evidence>
<sequence length="576" mass="63148">MAFATAPNTPDRAPFIRRAFTAPIKLARQTIPSQEPEAQGAETLFAHNAARIVSFTTSTGIGRRHSSVTDSQYEFGTEEPAGTLPWASLTERTIAAGPLRIYRVLGSVAFLNSGTTLHPILAKSQCWCVDGVSKFVLRIRGNNYYRIELPFKTDQDKEQVERLKSVLGNVLQYEKTICPFKRGFTVDLPEPPQTPIKKRAWTPKAQSSSLATQASDLPGDFGALNTVDEDVRQSRSDNEEKSRDIDEEEDPTKKVADYPLEASDVSSIASAEVETDVEEENSKSFMKHDEATFRNADKTPLRPRRIMTGRTVTAPPQLSLHNSPPSISSQPITAPSEPKEDSSSVASSVDSFRSFHSPISPLAPSPKSSPPLQPLPDAADLPRIRTHRRDESDATITTSSHGYWDLTSSGPDPPRTPTLASDASSPQDDIWDEIKTPSPPGLRVRRTLQKRRAQSPLPSSTNLYTPYSPHNSKVDGHHLTAAILQRTCSFLLGPPAQLVALMMRIAARITRGVVQGSAFGVGDGGQRIPCSWDFSSDGSDEQEEMWEEDDYGVSLGKTISGKDVRTRDVGGSWEID</sequence>
<feature type="compositionally biased region" description="Polar residues" evidence="6">
    <location>
        <begin position="418"/>
        <end position="427"/>
    </location>
</feature>
<evidence type="ECO:0000313" key="8">
    <source>
        <dbReference type="Proteomes" id="UP001161017"/>
    </source>
</evidence>
<dbReference type="GO" id="GO:0045033">
    <property type="term" value="P:peroxisome inheritance"/>
    <property type="evidence" value="ECO:0007669"/>
    <property type="project" value="InterPro"/>
</dbReference>
<name>A0AA43QEN6_9LECA</name>
<feature type="compositionally biased region" description="Pro residues" evidence="6">
    <location>
        <begin position="361"/>
        <end position="374"/>
    </location>
</feature>
<comment type="similarity">
    <text evidence="3">Belongs to the INP1 family.</text>
</comment>
<feature type="compositionally biased region" description="Basic and acidic residues" evidence="6">
    <location>
        <begin position="229"/>
        <end position="244"/>
    </location>
</feature>
<dbReference type="Proteomes" id="UP001161017">
    <property type="component" value="Unassembled WGS sequence"/>
</dbReference>
<evidence type="ECO:0000256" key="5">
    <source>
        <dbReference type="ARBA" id="ARBA00023136"/>
    </source>
</evidence>
<keyword evidence="5" id="KW-0472">Membrane</keyword>
<feature type="compositionally biased region" description="Polar residues" evidence="6">
    <location>
        <begin position="310"/>
        <end position="333"/>
    </location>
</feature>